<dbReference type="SUPFAM" id="SSF49899">
    <property type="entry name" value="Concanavalin A-like lectins/glucanases"/>
    <property type="match status" value="1"/>
</dbReference>
<name>A0A7M5WKR2_9CNID</name>
<evidence type="ECO:0000256" key="1">
    <source>
        <dbReference type="SAM" id="SignalP"/>
    </source>
</evidence>
<dbReference type="AlphaFoldDB" id="A0A7M5WKR2"/>
<dbReference type="InterPro" id="IPR013320">
    <property type="entry name" value="ConA-like_dom_sf"/>
</dbReference>
<proteinExistence type="predicted"/>
<dbReference type="EnsemblMetazoa" id="CLYHEMT007908.1">
    <property type="protein sequence ID" value="CLYHEMP007908.1"/>
    <property type="gene ID" value="CLYHEMG007908"/>
</dbReference>
<dbReference type="Pfam" id="PF13385">
    <property type="entry name" value="Laminin_G_3"/>
    <property type="match status" value="1"/>
</dbReference>
<keyword evidence="3" id="KW-1185">Reference proteome</keyword>
<reference evidence="2" key="1">
    <citation type="submission" date="2021-01" db="UniProtKB">
        <authorList>
            <consortium name="EnsemblMetazoa"/>
        </authorList>
    </citation>
    <scope>IDENTIFICATION</scope>
</reference>
<dbReference type="Proteomes" id="UP000594262">
    <property type="component" value="Unplaced"/>
</dbReference>
<organism evidence="2 3">
    <name type="scientific">Clytia hemisphaerica</name>
    <dbReference type="NCBI Taxonomy" id="252671"/>
    <lineage>
        <taxon>Eukaryota</taxon>
        <taxon>Metazoa</taxon>
        <taxon>Cnidaria</taxon>
        <taxon>Hydrozoa</taxon>
        <taxon>Hydroidolina</taxon>
        <taxon>Leptothecata</taxon>
        <taxon>Obeliida</taxon>
        <taxon>Clytiidae</taxon>
        <taxon>Clytia</taxon>
    </lineage>
</organism>
<dbReference type="InterPro" id="IPR051005">
    <property type="entry name" value="Pentraxin_domain"/>
</dbReference>
<accession>A0A7M5WKR2</accession>
<dbReference type="Gene3D" id="2.60.120.200">
    <property type="match status" value="1"/>
</dbReference>
<evidence type="ECO:0000313" key="2">
    <source>
        <dbReference type="EnsemblMetazoa" id="CLYHEMP007908.1"/>
    </source>
</evidence>
<dbReference type="PANTHER" id="PTHR45869:SF8">
    <property type="entry name" value="LAMG-LIKE JELLYROLL FOLD DOMAIN-CONTAINING PROTEIN"/>
    <property type="match status" value="1"/>
</dbReference>
<feature type="chain" id="PRO_5029467090" evidence="1">
    <location>
        <begin position="25"/>
        <end position="310"/>
    </location>
</feature>
<protein>
    <submittedName>
        <fullName evidence="2">Uncharacterized protein</fullName>
    </submittedName>
</protein>
<dbReference type="RefSeq" id="XP_066923935.1">
    <property type="nucleotide sequence ID" value="XM_067067834.1"/>
</dbReference>
<dbReference type="GeneID" id="136811223"/>
<dbReference type="PANTHER" id="PTHR45869">
    <property type="entry name" value="C-REACTIVE PROTEIN-RELATED"/>
    <property type="match status" value="1"/>
</dbReference>
<evidence type="ECO:0000313" key="3">
    <source>
        <dbReference type="Proteomes" id="UP000594262"/>
    </source>
</evidence>
<feature type="signal peptide" evidence="1">
    <location>
        <begin position="1"/>
        <end position="24"/>
    </location>
</feature>
<keyword evidence="1" id="KW-0732">Signal</keyword>
<sequence>MKMKTKICLWRLFLWLILCFIVDCRRFAVRKFPCIGDELIENKSRVECILMCNNKRRGVVIYADEKCYCGKADCGDEEKQQISSDAVEYEPVLKSSEYVITFKTPTLSVPVLPSKEINVGQEISFSFWLMLPDPPSNLFGKHIFTFPKNDDLKMIQVNISPSFTLCVSVRAEGVCFGKADAPGSWNHYAVTLKQISGAIDARFYINGKFMAVKAISVSALVATGANPLTGFVLGQDVDNGVVNEIVQSFYGKMTKLYIYGHLLNNAEIKSCYRHQEPVNDRLLWWEELRGIDTGNNDVRERSYPKEFVNW</sequence>